<accession>A0A1F7I906</accession>
<gene>
    <name evidence="3" type="ORF">A3A74_03085</name>
</gene>
<evidence type="ECO:0000256" key="2">
    <source>
        <dbReference type="SAM" id="Phobius"/>
    </source>
</evidence>
<reference evidence="3 4" key="1">
    <citation type="journal article" date="2016" name="Nat. Commun.">
        <title>Thousands of microbial genomes shed light on interconnected biogeochemical processes in an aquifer system.</title>
        <authorList>
            <person name="Anantharaman K."/>
            <person name="Brown C.T."/>
            <person name="Hug L.A."/>
            <person name="Sharon I."/>
            <person name="Castelle C.J."/>
            <person name="Probst A.J."/>
            <person name="Thomas B.C."/>
            <person name="Singh A."/>
            <person name="Wilkins M.J."/>
            <person name="Karaoz U."/>
            <person name="Brodie E.L."/>
            <person name="Williams K.H."/>
            <person name="Hubbard S.S."/>
            <person name="Banfield J.F."/>
        </authorList>
    </citation>
    <scope>NUCLEOTIDE SEQUENCE [LARGE SCALE GENOMIC DNA]</scope>
</reference>
<keyword evidence="2" id="KW-0472">Membrane</keyword>
<keyword evidence="2" id="KW-1133">Transmembrane helix</keyword>
<keyword evidence="2" id="KW-0812">Transmembrane</keyword>
<feature type="compositionally biased region" description="Basic and acidic residues" evidence="1">
    <location>
        <begin position="191"/>
        <end position="209"/>
    </location>
</feature>
<protein>
    <submittedName>
        <fullName evidence="3">Uncharacterized protein</fullName>
    </submittedName>
</protein>
<feature type="compositionally biased region" description="Polar residues" evidence="1">
    <location>
        <begin position="211"/>
        <end position="222"/>
    </location>
</feature>
<proteinExistence type="predicted"/>
<organism evidence="3 4">
    <name type="scientific">Candidatus Roizmanbacteria bacterium RIFCSPLOWO2_01_FULL_35_13</name>
    <dbReference type="NCBI Taxonomy" id="1802055"/>
    <lineage>
        <taxon>Bacteria</taxon>
        <taxon>Candidatus Roizmaniibacteriota</taxon>
    </lineage>
</organism>
<dbReference type="Proteomes" id="UP000179270">
    <property type="component" value="Unassembled WGS sequence"/>
</dbReference>
<dbReference type="AlphaFoldDB" id="A0A1F7I906"/>
<comment type="caution">
    <text evidence="3">The sequence shown here is derived from an EMBL/GenBank/DDBJ whole genome shotgun (WGS) entry which is preliminary data.</text>
</comment>
<feature type="region of interest" description="Disordered" evidence="1">
    <location>
        <begin position="173"/>
        <end position="222"/>
    </location>
</feature>
<name>A0A1F7I906_9BACT</name>
<evidence type="ECO:0000256" key="1">
    <source>
        <dbReference type="SAM" id="MobiDB-lite"/>
    </source>
</evidence>
<feature type="transmembrane region" description="Helical" evidence="2">
    <location>
        <begin position="12"/>
        <end position="31"/>
    </location>
</feature>
<evidence type="ECO:0000313" key="3">
    <source>
        <dbReference type="EMBL" id="OGK39850.1"/>
    </source>
</evidence>
<sequence>MAENSLNKGVKLVYWASVLSLAGYSLIGLAGDVIRGDMCSSPNLDCRELTLDNGIRYLQITSTGLFNVNSAISHLQITQDVDPNAVESTLGNLVSGSQQSPQMAYLSILNGNIEVPSQNGVETEFVPAYRFEEAANVGSRSGGFGNAEIETAKKWSGLGMAAILLWIGSKINQGSGKKRTPHPHANVPRLNSRDYNRPYEYPHTKKESENLSDQQIDNSSAEQAVRSILTDHELIRRPSDYETWPVQREHRNDTESVRALTEVFQEVPREVFISLVSAIKRKQDSGVNEVFSEAYWWQRNNGVDGSVVVGSNRDHRYYLPGRAGIERFAKKFFKII</sequence>
<evidence type="ECO:0000313" key="4">
    <source>
        <dbReference type="Proteomes" id="UP000179270"/>
    </source>
</evidence>
<dbReference type="EMBL" id="MGAF01000043">
    <property type="protein sequence ID" value="OGK39850.1"/>
    <property type="molecule type" value="Genomic_DNA"/>
</dbReference>